<dbReference type="Proteomes" id="UP001190926">
    <property type="component" value="Unassembled WGS sequence"/>
</dbReference>
<accession>A0AAD4IXI0</accession>
<dbReference type="PANTHER" id="PTHR42647:SF22">
    <property type="entry name" value="BOI-RELATED E3 UBIQUITIN-PROTEIN LIGASE 2-RELATED"/>
    <property type="match status" value="1"/>
</dbReference>
<keyword evidence="2" id="KW-0863">Zinc-finger</keyword>
<dbReference type="AlphaFoldDB" id="A0AAD4IXI0"/>
<evidence type="ECO:0000313" key="6">
    <source>
        <dbReference type="Proteomes" id="UP001190926"/>
    </source>
</evidence>
<dbReference type="Pfam" id="PF13920">
    <property type="entry name" value="zf-C3HC4_3"/>
    <property type="match status" value="1"/>
</dbReference>
<evidence type="ECO:0000256" key="1">
    <source>
        <dbReference type="ARBA" id="ARBA00022723"/>
    </source>
</evidence>
<organism evidence="5 6">
    <name type="scientific">Perilla frutescens var. hirtella</name>
    <name type="common">Perilla citriodora</name>
    <name type="synonym">Perilla setoyensis</name>
    <dbReference type="NCBI Taxonomy" id="608512"/>
    <lineage>
        <taxon>Eukaryota</taxon>
        <taxon>Viridiplantae</taxon>
        <taxon>Streptophyta</taxon>
        <taxon>Embryophyta</taxon>
        <taxon>Tracheophyta</taxon>
        <taxon>Spermatophyta</taxon>
        <taxon>Magnoliopsida</taxon>
        <taxon>eudicotyledons</taxon>
        <taxon>Gunneridae</taxon>
        <taxon>Pentapetalae</taxon>
        <taxon>asterids</taxon>
        <taxon>lamiids</taxon>
        <taxon>Lamiales</taxon>
        <taxon>Lamiaceae</taxon>
        <taxon>Nepetoideae</taxon>
        <taxon>Elsholtzieae</taxon>
        <taxon>Perilla</taxon>
    </lineage>
</organism>
<dbReference type="EMBL" id="SDAM02000971">
    <property type="protein sequence ID" value="KAH6823325.1"/>
    <property type="molecule type" value="Genomic_DNA"/>
</dbReference>
<evidence type="ECO:0000256" key="2">
    <source>
        <dbReference type="ARBA" id="ARBA00022771"/>
    </source>
</evidence>
<comment type="caution">
    <text evidence="5">The sequence shown here is derived from an EMBL/GenBank/DDBJ whole genome shotgun (WGS) entry which is preliminary data.</text>
</comment>
<keyword evidence="4" id="KW-0175">Coiled coil</keyword>
<dbReference type="InterPro" id="IPR013083">
    <property type="entry name" value="Znf_RING/FYVE/PHD"/>
</dbReference>
<dbReference type="Gene3D" id="3.30.40.10">
    <property type="entry name" value="Zinc/RING finger domain, C3HC4 (zinc finger)"/>
    <property type="match status" value="1"/>
</dbReference>
<dbReference type="PIRSF" id="PIRSF036836">
    <property type="entry name" value="RNase_bind_SBP1"/>
    <property type="match status" value="1"/>
</dbReference>
<feature type="coiled-coil region" evidence="4">
    <location>
        <begin position="35"/>
        <end position="90"/>
    </location>
</feature>
<keyword evidence="1" id="KW-0479">Metal-binding</keyword>
<evidence type="ECO:0000313" key="5">
    <source>
        <dbReference type="EMBL" id="KAH6823325.1"/>
    </source>
</evidence>
<dbReference type="PANTHER" id="PTHR42647">
    <property type="entry name" value="SBP (S-RIBONUCLEASE BINDING PROTEIN) FAMILY PROTEIN"/>
    <property type="match status" value="1"/>
</dbReference>
<proteinExistence type="predicted"/>
<evidence type="ECO:0000256" key="3">
    <source>
        <dbReference type="ARBA" id="ARBA00022833"/>
    </source>
</evidence>
<dbReference type="GO" id="GO:0004842">
    <property type="term" value="F:ubiquitin-protein transferase activity"/>
    <property type="evidence" value="ECO:0007669"/>
    <property type="project" value="TreeGrafter"/>
</dbReference>
<evidence type="ECO:0000256" key="4">
    <source>
        <dbReference type="SAM" id="Coils"/>
    </source>
</evidence>
<protein>
    <recommendedName>
        <fullName evidence="7">RING-type domain-containing protein</fullName>
    </recommendedName>
</protein>
<gene>
    <name evidence="5" type="ORF">C2S53_017798</name>
</gene>
<dbReference type="GO" id="GO:0008270">
    <property type="term" value="F:zinc ion binding"/>
    <property type="evidence" value="ECO:0007669"/>
    <property type="project" value="UniProtKB-KW"/>
</dbReference>
<sequence length="159" mass="18282">MLEQNERLKMAMQEQRRQQIGGLIKRYEWKGELLVKEKEEEIARAANRNTELQNLLKRMDAENQTWQRVAKENEAMIASLNTSIQRLRESSENAAGDAESCCCQVEEKRKTMCKCCNSRNSCVVILPCRHLSSCKHCEVFLDSCPLCSMPKKATIEALI</sequence>
<keyword evidence="3" id="KW-0862">Zinc</keyword>
<name>A0AAD4IXI0_PERFH</name>
<reference evidence="5 6" key="1">
    <citation type="journal article" date="2021" name="Nat. Commun.">
        <title>Incipient diploidization of the medicinal plant Perilla within 10,000 years.</title>
        <authorList>
            <person name="Zhang Y."/>
            <person name="Shen Q."/>
            <person name="Leng L."/>
            <person name="Zhang D."/>
            <person name="Chen S."/>
            <person name="Shi Y."/>
            <person name="Ning Z."/>
            <person name="Chen S."/>
        </authorList>
    </citation>
    <scope>NUCLEOTIDE SEQUENCE [LARGE SCALE GENOMIC DNA]</scope>
    <source>
        <strain evidence="6">cv. PC099</strain>
    </source>
</reference>
<evidence type="ECO:0008006" key="7">
    <source>
        <dbReference type="Google" id="ProtNLM"/>
    </source>
</evidence>
<keyword evidence="6" id="KW-1185">Reference proteome</keyword>